<dbReference type="HOGENOM" id="CLU_2773688_0_0_11"/>
<name>D0WJK0_SLAES</name>
<dbReference type="AlphaFoldDB" id="D0WJK0"/>
<protein>
    <submittedName>
        <fullName evidence="1">Uncharacterized protein</fullName>
    </submittedName>
</protein>
<reference evidence="1" key="1">
    <citation type="submission" date="2009-10" db="EMBL/GenBank/DDBJ databases">
        <authorList>
            <person name="Weinstock G."/>
            <person name="Sodergren E."/>
            <person name="Clifton S."/>
            <person name="Fulton L."/>
            <person name="Fulton B."/>
            <person name="Courtney L."/>
            <person name="Fronick C."/>
            <person name="Harrison M."/>
            <person name="Strong C."/>
            <person name="Farmer C."/>
            <person name="Delahaunty K."/>
            <person name="Markovic C."/>
            <person name="Hall O."/>
            <person name="Minx P."/>
            <person name="Tomlinson C."/>
            <person name="Mitreva M."/>
            <person name="Nelson J."/>
            <person name="Hou S."/>
            <person name="Wollam A."/>
            <person name="Pepin K.H."/>
            <person name="Johnson M."/>
            <person name="Bhonagiri V."/>
            <person name="Nash W.E."/>
            <person name="Warren W."/>
            <person name="Chinwalla A."/>
            <person name="Mardis E.R."/>
            <person name="Wilson R.K."/>
        </authorList>
    </citation>
    <scope>NUCLEOTIDE SEQUENCE [LARGE SCALE GENOMIC DNA]</scope>
    <source>
        <strain evidence="1">ATCC 700122</strain>
    </source>
</reference>
<keyword evidence="2" id="KW-1185">Reference proteome</keyword>
<dbReference type="EMBL" id="ACUX02000019">
    <property type="protein sequence ID" value="EEZ60547.1"/>
    <property type="molecule type" value="Genomic_DNA"/>
</dbReference>
<proteinExistence type="predicted"/>
<dbReference type="STRING" id="649764.HMPREF0762_02026"/>
<sequence>MMPVSMGSPDQRLRALFSGMISRLSPPTPLSGPGFRILQEARSASLETVVWMHRGSIDRMHEVEPAMIS</sequence>
<gene>
    <name evidence="1" type="ORF">HMPREF0762_02026</name>
</gene>
<accession>D0WJK0</accession>
<dbReference type="Proteomes" id="UP000006001">
    <property type="component" value="Unassembled WGS sequence"/>
</dbReference>
<organism evidence="1 2">
    <name type="scientific">Slackia exigua (strain ATCC 700122 / DSM 15923 / CIP 105133 / JCM 11022 / KCTC 5966 / S-7)</name>
    <dbReference type="NCBI Taxonomy" id="649764"/>
    <lineage>
        <taxon>Bacteria</taxon>
        <taxon>Bacillati</taxon>
        <taxon>Actinomycetota</taxon>
        <taxon>Coriobacteriia</taxon>
        <taxon>Eggerthellales</taxon>
        <taxon>Eggerthellaceae</taxon>
        <taxon>Slackia</taxon>
    </lineage>
</organism>
<evidence type="ECO:0000313" key="1">
    <source>
        <dbReference type="EMBL" id="EEZ60547.1"/>
    </source>
</evidence>
<evidence type="ECO:0000313" key="2">
    <source>
        <dbReference type="Proteomes" id="UP000006001"/>
    </source>
</evidence>
<comment type="caution">
    <text evidence="1">The sequence shown here is derived from an EMBL/GenBank/DDBJ whole genome shotgun (WGS) entry which is preliminary data.</text>
</comment>